<name>A0A8I6Y2M7_HORVV</name>
<dbReference type="OMA" id="HPVAYFM"/>
<keyword evidence="10" id="KW-1185">Reference proteome</keyword>
<dbReference type="Pfam" id="PF07690">
    <property type="entry name" value="MFS_1"/>
    <property type="match status" value="1"/>
</dbReference>
<dbReference type="InterPro" id="IPR020846">
    <property type="entry name" value="MFS_dom"/>
</dbReference>
<dbReference type="InterPro" id="IPR011701">
    <property type="entry name" value="MFS"/>
</dbReference>
<dbReference type="GO" id="GO:0022857">
    <property type="term" value="F:transmembrane transporter activity"/>
    <property type="evidence" value="ECO:0007669"/>
    <property type="project" value="InterPro"/>
</dbReference>
<evidence type="ECO:0000259" key="8">
    <source>
        <dbReference type="PROSITE" id="PS50850"/>
    </source>
</evidence>
<evidence type="ECO:0000256" key="2">
    <source>
        <dbReference type="ARBA" id="ARBA00022448"/>
    </source>
</evidence>
<dbReference type="Gene3D" id="1.20.1250.20">
    <property type="entry name" value="MFS general substrate transporter like domains"/>
    <property type="match status" value="1"/>
</dbReference>
<dbReference type="GeneID" id="123449763"/>
<dbReference type="PANTHER" id="PTHR23504:SF30">
    <property type="entry name" value="FACILITATOR SUPERFAMILY ANTIPORTER, PUTATIVE, EXPRESSED-RELATED"/>
    <property type="match status" value="1"/>
</dbReference>
<dbReference type="Gramene" id="HORVU.MOREX.r3.4HG0409580.3">
    <property type="protein sequence ID" value="HORVU.MOREX.r3.4HG0409580.3"/>
    <property type="gene ID" value="HORVU.MOREX.r3.4HG0409580"/>
</dbReference>
<dbReference type="AlphaFoldDB" id="A0A8I6Y2M7"/>
<dbReference type="CDD" id="cd17330">
    <property type="entry name" value="MFS_SLC46_TetA_like"/>
    <property type="match status" value="1"/>
</dbReference>
<keyword evidence="5 7" id="KW-0472">Membrane</keyword>
<dbReference type="KEGG" id="hvg:123449762"/>
<feature type="transmembrane region" description="Helical" evidence="7">
    <location>
        <begin position="51"/>
        <end position="76"/>
    </location>
</feature>
<feature type="transmembrane region" description="Helical" evidence="7">
    <location>
        <begin position="331"/>
        <end position="350"/>
    </location>
</feature>
<dbReference type="PANTHER" id="PTHR23504">
    <property type="entry name" value="MAJOR FACILITATOR SUPERFAMILY DOMAIN-CONTAINING PROTEIN 10"/>
    <property type="match status" value="1"/>
</dbReference>
<dbReference type="InterPro" id="IPR036259">
    <property type="entry name" value="MFS_trans_sf"/>
</dbReference>
<evidence type="ECO:0000313" key="10">
    <source>
        <dbReference type="Proteomes" id="UP000011116"/>
    </source>
</evidence>
<keyword evidence="4 7" id="KW-1133">Transmembrane helix</keyword>
<sequence length="493" mass="54016">MGDTTRNRHGNDNDDATAPPSPPETVYYEGCPGCAMERKKENSTGTPYKEFFYVGVTTFASALPISSLFPFLYFMIQDMHVAKNEQDIGVYAGLLGASYMIGRCFASLFWGVVADRIGRKPIIAFSMLSVVIFNTLFGLSVKYWMAIATRMLLGSLNGMLAPIKAYSVEVCRPEHHALGLSVVSTGWGIGLVVGPAIGGYLAQPAKQYPGLFSEKSLFGRFPYLLPCLFISLIAFAVLISCIWLPETLHMHKNLEREVEMSGDSRVTDPHREVRHPEKKSLYKNWPLMSSIIAYCVFTLHDTAYSEIFSLWAVSDKKYGGLSFSSKDVGQVLAASGAGLLLYQILVYRYVHKYLGSIISSRIAAVLSIPLLATYPFMTHLSGTTLGLAIYSAAVMKGTFATTILTGTCILQNSAVSQNQRGAANGISTTAMSLFKAIAPAGAGVLFSWAQKRQHAAFFPGDQMIFLILNIVEVIGLVLTFKPFLAVPKHYDFK</sequence>
<comment type="subcellular location">
    <subcellularLocation>
        <location evidence="1">Membrane</location>
        <topology evidence="1">Multi-pass membrane protein</topology>
    </subcellularLocation>
</comment>
<feature type="transmembrane region" description="Helical" evidence="7">
    <location>
        <begin position="178"/>
        <end position="201"/>
    </location>
</feature>
<feature type="transmembrane region" description="Helical" evidence="7">
    <location>
        <begin position="462"/>
        <end position="484"/>
    </location>
</feature>
<feature type="domain" description="Major facilitator superfamily (MFS) profile" evidence="8">
    <location>
        <begin position="50"/>
        <end position="487"/>
    </location>
</feature>
<keyword evidence="3 7" id="KW-0812">Transmembrane</keyword>
<reference evidence="9" key="2">
    <citation type="submission" date="2020-10" db="EMBL/GenBank/DDBJ databases">
        <authorList>
            <person name="Scholz U."/>
            <person name="Mascher M."/>
            <person name="Fiebig A."/>
        </authorList>
    </citation>
    <scope>NUCLEOTIDE SEQUENCE [LARGE SCALE GENOMIC DNA]</scope>
    <source>
        <strain evidence="9">cv. Morex</strain>
    </source>
</reference>
<evidence type="ECO:0000256" key="1">
    <source>
        <dbReference type="ARBA" id="ARBA00004141"/>
    </source>
</evidence>
<dbReference type="PROSITE" id="PS50850">
    <property type="entry name" value="MFS"/>
    <property type="match status" value="1"/>
</dbReference>
<dbReference type="EnsemblPlants" id="HORVU.MOREX.r3.4HG0409580.3">
    <property type="protein sequence ID" value="HORVU.MOREX.r3.4HG0409580.3"/>
    <property type="gene ID" value="HORVU.MOREX.r3.4HG0409580"/>
</dbReference>
<dbReference type="GO" id="GO:0016020">
    <property type="term" value="C:membrane"/>
    <property type="evidence" value="ECO:0007669"/>
    <property type="project" value="UniProtKB-SubCell"/>
</dbReference>
<evidence type="ECO:0000256" key="6">
    <source>
        <dbReference type="SAM" id="MobiDB-lite"/>
    </source>
</evidence>
<evidence type="ECO:0000256" key="5">
    <source>
        <dbReference type="ARBA" id="ARBA00023136"/>
    </source>
</evidence>
<dbReference type="SUPFAM" id="SSF103473">
    <property type="entry name" value="MFS general substrate transporter"/>
    <property type="match status" value="1"/>
</dbReference>
<feature type="transmembrane region" description="Helical" evidence="7">
    <location>
        <begin position="431"/>
        <end position="450"/>
    </location>
</feature>
<feature type="transmembrane region" description="Helical" evidence="7">
    <location>
        <begin position="122"/>
        <end position="141"/>
    </location>
</feature>
<keyword evidence="2" id="KW-0813">Transport</keyword>
<reference evidence="10" key="1">
    <citation type="journal article" date="2012" name="Nature">
        <title>A physical, genetic and functional sequence assembly of the barley genome.</title>
        <authorList>
            <consortium name="The International Barley Genome Sequencing Consortium"/>
            <person name="Mayer K.F."/>
            <person name="Waugh R."/>
            <person name="Brown J.W."/>
            <person name="Schulman A."/>
            <person name="Langridge P."/>
            <person name="Platzer M."/>
            <person name="Fincher G.B."/>
            <person name="Muehlbauer G.J."/>
            <person name="Sato K."/>
            <person name="Close T.J."/>
            <person name="Wise R.P."/>
            <person name="Stein N."/>
        </authorList>
    </citation>
    <scope>NUCLEOTIDE SEQUENCE [LARGE SCALE GENOMIC DNA]</scope>
    <source>
        <strain evidence="10">cv. Morex</strain>
    </source>
</reference>
<dbReference type="OrthoDB" id="10262656at2759"/>
<protein>
    <recommendedName>
        <fullName evidence="8">Major facilitator superfamily (MFS) profile domain-containing protein</fullName>
    </recommendedName>
</protein>
<evidence type="ECO:0000256" key="3">
    <source>
        <dbReference type="ARBA" id="ARBA00022692"/>
    </source>
</evidence>
<evidence type="ECO:0000313" key="9">
    <source>
        <dbReference type="EnsemblPlants" id="HORVU.MOREX.r3.4HG0409580.3"/>
    </source>
</evidence>
<proteinExistence type="predicted"/>
<feature type="region of interest" description="Disordered" evidence="6">
    <location>
        <begin position="1"/>
        <end position="25"/>
    </location>
</feature>
<accession>A0A8I6Y2M7</accession>
<evidence type="ECO:0000256" key="4">
    <source>
        <dbReference type="ARBA" id="ARBA00022989"/>
    </source>
</evidence>
<feature type="transmembrane region" description="Helical" evidence="7">
    <location>
        <begin position="88"/>
        <end position="110"/>
    </location>
</feature>
<dbReference type="KEGG" id="hvg:123449763"/>
<feature type="compositionally biased region" description="Basic and acidic residues" evidence="6">
    <location>
        <begin position="1"/>
        <end position="12"/>
    </location>
</feature>
<reference evidence="9" key="3">
    <citation type="submission" date="2022-01" db="UniProtKB">
        <authorList>
            <consortium name="EnsemblPlants"/>
        </authorList>
    </citation>
    <scope>IDENTIFICATION</scope>
    <source>
        <strain evidence="9">subsp. vulgare</strain>
    </source>
</reference>
<dbReference type="Proteomes" id="UP000011116">
    <property type="component" value="Chromosome 4H"/>
</dbReference>
<feature type="transmembrane region" description="Helical" evidence="7">
    <location>
        <begin position="221"/>
        <end position="244"/>
    </location>
</feature>
<gene>
    <name evidence="9" type="primary">LOC123449763</name>
</gene>
<dbReference type="Gramene" id="HORVU.MOREX.r2.4HG0341120.1">
    <property type="protein sequence ID" value="HORVU.MOREX.r2.4HG0341120.1"/>
    <property type="gene ID" value="HORVU.MOREX.r2.4HG0341120"/>
</dbReference>
<feature type="transmembrane region" description="Helical" evidence="7">
    <location>
        <begin position="362"/>
        <end position="381"/>
    </location>
</feature>
<organism evidence="9 10">
    <name type="scientific">Hordeum vulgare subsp. vulgare</name>
    <name type="common">Domesticated barley</name>
    <dbReference type="NCBI Taxonomy" id="112509"/>
    <lineage>
        <taxon>Eukaryota</taxon>
        <taxon>Viridiplantae</taxon>
        <taxon>Streptophyta</taxon>
        <taxon>Embryophyta</taxon>
        <taxon>Tracheophyta</taxon>
        <taxon>Spermatophyta</taxon>
        <taxon>Magnoliopsida</taxon>
        <taxon>Liliopsida</taxon>
        <taxon>Poales</taxon>
        <taxon>Poaceae</taxon>
        <taxon>BOP clade</taxon>
        <taxon>Pooideae</taxon>
        <taxon>Triticodae</taxon>
        <taxon>Triticeae</taxon>
        <taxon>Hordeinae</taxon>
        <taxon>Hordeum</taxon>
    </lineage>
</organism>
<feature type="transmembrane region" description="Helical" evidence="7">
    <location>
        <begin position="387"/>
        <end position="410"/>
    </location>
</feature>
<feature type="transmembrane region" description="Helical" evidence="7">
    <location>
        <begin position="147"/>
        <end position="166"/>
    </location>
</feature>
<evidence type="ECO:0000256" key="7">
    <source>
        <dbReference type="SAM" id="Phobius"/>
    </source>
</evidence>
<feature type="transmembrane region" description="Helical" evidence="7">
    <location>
        <begin position="291"/>
        <end position="311"/>
    </location>
</feature>
<dbReference type="RefSeq" id="XP_044983021.1">
    <property type="nucleotide sequence ID" value="XM_045127086.1"/>
</dbReference>